<evidence type="ECO:0000313" key="3">
    <source>
        <dbReference type="EMBL" id="KAF9690623.1"/>
    </source>
</evidence>
<gene>
    <name evidence="3" type="ORF">EKO04_011393</name>
</gene>
<keyword evidence="4" id="KW-1185">Reference proteome</keyword>
<reference evidence="3" key="2">
    <citation type="submission" date="2020-09" db="EMBL/GenBank/DDBJ databases">
        <title>Reference genome assembly for Australian Ascochyta lentis isolate Al4.</title>
        <authorList>
            <person name="Lee R.C."/>
            <person name="Farfan-Caceres L.M."/>
            <person name="Debler J.W."/>
            <person name="Williams A.H."/>
            <person name="Henares B.M."/>
        </authorList>
    </citation>
    <scope>NUCLEOTIDE SEQUENCE</scope>
    <source>
        <strain evidence="3">Al4</strain>
    </source>
</reference>
<dbReference type="GO" id="GO:0016491">
    <property type="term" value="F:oxidoreductase activity"/>
    <property type="evidence" value="ECO:0007669"/>
    <property type="project" value="UniProtKB-KW"/>
</dbReference>
<evidence type="ECO:0000313" key="4">
    <source>
        <dbReference type="Proteomes" id="UP000651452"/>
    </source>
</evidence>
<dbReference type="NCBIfam" id="NF041278">
    <property type="entry name" value="CmcJ_NvfI_EfuI"/>
    <property type="match status" value="1"/>
</dbReference>
<dbReference type="OrthoDB" id="412788at2759"/>
<protein>
    <recommendedName>
        <fullName evidence="5">GA4 desaturase family protein</fullName>
    </recommendedName>
</protein>
<dbReference type="AlphaFoldDB" id="A0A8H7MDC7"/>
<proteinExistence type="inferred from homology"/>
<evidence type="ECO:0008006" key="5">
    <source>
        <dbReference type="Google" id="ProtNLM"/>
    </source>
</evidence>
<keyword evidence="1" id="KW-0560">Oxidoreductase</keyword>
<name>A0A8H7MDC7_9PLEO</name>
<evidence type="ECO:0000256" key="2">
    <source>
        <dbReference type="ARBA" id="ARBA00023604"/>
    </source>
</evidence>
<accession>A0A8H7MDC7</accession>
<dbReference type="InterPro" id="IPR044053">
    <property type="entry name" value="AsaB-like"/>
</dbReference>
<organism evidence="3 4">
    <name type="scientific">Ascochyta lentis</name>
    <dbReference type="NCBI Taxonomy" id="205686"/>
    <lineage>
        <taxon>Eukaryota</taxon>
        <taxon>Fungi</taxon>
        <taxon>Dikarya</taxon>
        <taxon>Ascomycota</taxon>
        <taxon>Pezizomycotina</taxon>
        <taxon>Dothideomycetes</taxon>
        <taxon>Pleosporomycetidae</taxon>
        <taxon>Pleosporales</taxon>
        <taxon>Pleosporineae</taxon>
        <taxon>Didymellaceae</taxon>
        <taxon>Ascochyta</taxon>
    </lineage>
</organism>
<dbReference type="Proteomes" id="UP000651452">
    <property type="component" value="Unassembled WGS sequence"/>
</dbReference>
<dbReference type="EMBL" id="RZGK01000023">
    <property type="protein sequence ID" value="KAF9690623.1"/>
    <property type="molecule type" value="Genomic_DNA"/>
</dbReference>
<dbReference type="PANTHER" id="PTHR34598:SF3">
    <property type="entry name" value="OXIDOREDUCTASE AN1597"/>
    <property type="match status" value="1"/>
</dbReference>
<comment type="caution">
    <text evidence="3">The sequence shown here is derived from an EMBL/GenBank/DDBJ whole genome shotgun (WGS) entry which is preliminary data.</text>
</comment>
<reference evidence="3" key="1">
    <citation type="submission" date="2018-12" db="EMBL/GenBank/DDBJ databases">
        <authorList>
            <person name="Syme R.A."/>
            <person name="Farfan-Caceres L."/>
            <person name="Lichtenzveig J."/>
        </authorList>
    </citation>
    <scope>NUCLEOTIDE SEQUENCE</scope>
    <source>
        <strain evidence="3">Al4</strain>
    </source>
</reference>
<dbReference type="PANTHER" id="PTHR34598">
    <property type="entry name" value="BLL6449 PROTEIN"/>
    <property type="match status" value="1"/>
</dbReference>
<comment type="similarity">
    <text evidence="2">Belongs to the asaB hydroxylase/desaturase family.</text>
</comment>
<evidence type="ECO:0000256" key="1">
    <source>
        <dbReference type="ARBA" id="ARBA00023002"/>
    </source>
</evidence>
<sequence>MKLHEAEMVRQPQHLSSSETSMTVNIVDISSKGGVVADINYFPALGTPIPTSAWKKRFLDAGDEHTRATIIRDIRSARQDHNLETNGFKFLKLTPKQRVDNLSTEETIRYEYYPELEDLAKNLTGASTAFVFNHVVRAHSSPSDKGILDSHGRWQDIPAGHPHVDYCGDPDFLEGTKQELKLPPNIASLYATSSRYAYLGAWRPLKTILRDPLAVCDATTVPDSDYQLRLREFRSGVKSGNYVMSHAREEQQHQWYYMSEMKPDEMVVFKGFDTEQSKPGWRCPHTAFRLPGSDLQPPRESIEARIVCFWE</sequence>